<reference evidence="1 2" key="1">
    <citation type="submission" date="2021-01" db="EMBL/GenBank/DDBJ databases">
        <title>Whole genome shotgun sequence of Actinoplanes deccanensis NBRC 13994.</title>
        <authorList>
            <person name="Komaki H."/>
            <person name="Tamura T."/>
        </authorList>
    </citation>
    <scope>NUCLEOTIDE SEQUENCE [LARGE SCALE GENOMIC DNA]</scope>
    <source>
        <strain evidence="1 2">NBRC 13994</strain>
    </source>
</reference>
<gene>
    <name evidence="1" type="ORF">Ade02nite_21090</name>
</gene>
<proteinExistence type="predicted"/>
<dbReference type="EMBL" id="BOMI01000033">
    <property type="protein sequence ID" value="GID73468.1"/>
    <property type="molecule type" value="Genomic_DNA"/>
</dbReference>
<dbReference type="RefSeq" id="WP_203761386.1">
    <property type="nucleotide sequence ID" value="NZ_BAAABO010000029.1"/>
</dbReference>
<organism evidence="1 2">
    <name type="scientific">Paractinoplanes deccanensis</name>
    <dbReference type="NCBI Taxonomy" id="113561"/>
    <lineage>
        <taxon>Bacteria</taxon>
        <taxon>Bacillati</taxon>
        <taxon>Actinomycetota</taxon>
        <taxon>Actinomycetes</taxon>
        <taxon>Micromonosporales</taxon>
        <taxon>Micromonosporaceae</taxon>
        <taxon>Paractinoplanes</taxon>
    </lineage>
</organism>
<evidence type="ECO:0000313" key="2">
    <source>
        <dbReference type="Proteomes" id="UP000609879"/>
    </source>
</evidence>
<protein>
    <submittedName>
        <fullName evidence="1">Uncharacterized protein</fullName>
    </submittedName>
</protein>
<accession>A0ABQ3Y0F2</accession>
<dbReference type="Proteomes" id="UP000609879">
    <property type="component" value="Unassembled WGS sequence"/>
</dbReference>
<evidence type="ECO:0000313" key="1">
    <source>
        <dbReference type="EMBL" id="GID73468.1"/>
    </source>
</evidence>
<name>A0ABQ3Y0F2_9ACTN</name>
<comment type="caution">
    <text evidence="1">The sequence shown here is derived from an EMBL/GenBank/DDBJ whole genome shotgun (WGS) entry which is preliminary data.</text>
</comment>
<keyword evidence="2" id="KW-1185">Reference proteome</keyword>
<sequence length="156" mass="17254">MTAPPTAADMLAEIRDMAATLPTRCPTTLRAGPGVLDELRRLPRPADVPPGGQLPMGMRVVEDDGYPIGVWRIFDQWDDELSAGVLPLPGATVRVKLDDGTDKEMRVMTVRRDEAGRITEYTVADSALVDEIESGARWLDRWSPLQPSTPQWRMKG</sequence>